<dbReference type="InParanoid" id="A0A672Y9B8"/>
<dbReference type="PROSITE" id="PS50835">
    <property type="entry name" value="IG_LIKE"/>
    <property type="match status" value="1"/>
</dbReference>
<keyword evidence="15" id="KW-1185">Reference proteome</keyword>
<evidence type="ECO:0000256" key="11">
    <source>
        <dbReference type="ARBA" id="ARBA00043265"/>
    </source>
</evidence>
<dbReference type="InterPro" id="IPR050199">
    <property type="entry name" value="IgHV"/>
</dbReference>
<evidence type="ECO:0000256" key="12">
    <source>
        <dbReference type="SAM" id="SignalP"/>
    </source>
</evidence>
<keyword evidence="5 12" id="KW-0732">Signal</keyword>
<evidence type="ECO:0000313" key="15">
    <source>
        <dbReference type="Proteomes" id="UP000472271"/>
    </source>
</evidence>
<reference evidence="14" key="1">
    <citation type="submission" date="2019-06" db="EMBL/GenBank/DDBJ databases">
        <authorList>
            <consortium name="Wellcome Sanger Institute Data Sharing"/>
        </authorList>
    </citation>
    <scope>NUCLEOTIDE SEQUENCE [LARGE SCALE GENOMIC DNA]</scope>
</reference>
<evidence type="ECO:0000256" key="3">
    <source>
        <dbReference type="ARBA" id="ARBA00022475"/>
    </source>
</evidence>
<dbReference type="Ensembl" id="ENSSORT00005000419.1">
    <property type="protein sequence ID" value="ENSSORP00005000394.1"/>
    <property type="gene ID" value="ENSSORG00005000285.1"/>
</dbReference>
<organism evidence="14 15">
    <name type="scientific">Sphaeramia orbicularis</name>
    <name type="common">orbiculate cardinalfish</name>
    <dbReference type="NCBI Taxonomy" id="375764"/>
    <lineage>
        <taxon>Eukaryota</taxon>
        <taxon>Metazoa</taxon>
        <taxon>Chordata</taxon>
        <taxon>Craniata</taxon>
        <taxon>Vertebrata</taxon>
        <taxon>Euteleostomi</taxon>
        <taxon>Actinopterygii</taxon>
        <taxon>Neopterygii</taxon>
        <taxon>Teleostei</taxon>
        <taxon>Neoteleostei</taxon>
        <taxon>Acanthomorphata</taxon>
        <taxon>Gobiaria</taxon>
        <taxon>Kurtiformes</taxon>
        <taxon>Apogonoidei</taxon>
        <taxon>Apogonidae</taxon>
        <taxon>Apogoninae</taxon>
        <taxon>Sphaeramia</taxon>
    </lineage>
</organism>
<feature type="domain" description="Ig-like" evidence="13">
    <location>
        <begin position="50"/>
        <end position="152"/>
    </location>
</feature>
<evidence type="ECO:0000256" key="2">
    <source>
        <dbReference type="ARBA" id="ARBA00004613"/>
    </source>
</evidence>
<reference evidence="14" key="3">
    <citation type="submission" date="2025-09" db="UniProtKB">
        <authorList>
            <consortium name="Ensembl"/>
        </authorList>
    </citation>
    <scope>IDENTIFICATION</scope>
</reference>
<keyword evidence="8" id="KW-0472">Membrane</keyword>
<dbReference type="Pfam" id="PF07686">
    <property type="entry name" value="V-set"/>
    <property type="match status" value="1"/>
</dbReference>
<keyword evidence="4" id="KW-0964">Secreted</keyword>
<evidence type="ECO:0000256" key="5">
    <source>
        <dbReference type="ARBA" id="ARBA00022729"/>
    </source>
</evidence>
<evidence type="ECO:0000256" key="4">
    <source>
        <dbReference type="ARBA" id="ARBA00022525"/>
    </source>
</evidence>
<dbReference type="SUPFAM" id="SSF48726">
    <property type="entry name" value="Immunoglobulin"/>
    <property type="match status" value="1"/>
</dbReference>
<keyword evidence="3" id="KW-1003">Cell membrane</keyword>
<feature type="chain" id="PRO_5025634754" description="Ig-like domain-containing protein" evidence="12">
    <location>
        <begin position="22"/>
        <end position="152"/>
    </location>
</feature>
<evidence type="ECO:0000256" key="6">
    <source>
        <dbReference type="ARBA" id="ARBA00022859"/>
    </source>
</evidence>
<reference evidence="14" key="2">
    <citation type="submission" date="2025-08" db="UniProtKB">
        <authorList>
            <consortium name="Ensembl"/>
        </authorList>
    </citation>
    <scope>IDENTIFICATION</scope>
</reference>
<evidence type="ECO:0000256" key="8">
    <source>
        <dbReference type="ARBA" id="ARBA00023136"/>
    </source>
</evidence>
<keyword evidence="6" id="KW-0391">Immunity</keyword>
<name>A0A672Y9B8_9TELE</name>
<dbReference type="AlphaFoldDB" id="A0A672Y9B8"/>
<accession>A0A672Y9B8</accession>
<proteinExistence type="predicted"/>
<keyword evidence="7" id="KW-1064">Adaptive immunity</keyword>
<dbReference type="SMART" id="SM00409">
    <property type="entry name" value="IG"/>
    <property type="match status" value="1"/>
</dbReference>
<dbReference type="GO" id="GO:0005886">
    <property type="term" value="C:plasma membrane"/>
    <property type="evidence" value="ECO:0007669"/>
    <property type="project" value="UniProtKB-SubCell"/>
</dbReference>
<sequence>MKIWISWSLFFLVSFHGKVTCKHFCFFVCFTLNSSFNGLCCFSYFTGAWSEIKLEQPSSEVKRPGDTVKISCITSGYTMTSYSISWIRQKPGQSLTFIGWINTDTSTPTYASTFQSRFTISQDVPSSTQYLEIRSLTTDDSAVYYCARVHSD</sequence>
<evidence type="ECO:0000256" key="10">
    <source>
        <dbReference type="ARBA" id="ARBA00023319"/>
    </source>
</evidence>
<comment type="subcellular location">
    <subcellularLocation>
        <location evidence="1">Cell membrane</location>
    </subcellularLocation>
    <subcellularLocation>
        <location evidence="2">Secreted</location>
    </subcellularLocation>
</comment>
<dbReference type="InterPro" id="IPR003599">
    <property type="entry name" value="Ig_sub"/>
</dbReference>
<dbReference type="InterPro" id="IPR007110">
    <property type="entry name" value="Ig-like_dom"/>
</dbReference>
<feature type="signal peptide" evidence="12">
    <location>
        <begin position="1"/>
        <end position="21"/>
    </location>
</feature>
<dbReference type="GO" id="GO:0002250">
    <property type="term" value="P:adaptive immune response"/>
    <property type="evidence" value="ECO:0007669"/>
    <property type="project" value="UniProtKB-KW"/>
</dbReference>
<dbReference type="Proteomes" id="UP000472271">
    <property type="component" value="Chromosome 8"/>
</dbReference>
<evidence type="ECO:0000256" key="9">
    <source>
        <dbReference type="ARBA" id="ARBA00023157"/>
    </source>
</evidence>
<keyword evidence="10" id="KW-0393">Immunoglobulin domain</keyword>
<dbReference type="GO" id="GO:0005576">
    <property type="term" value="C:extracellular region"/>
    <property type="evidence" value="ECO:0007669"/>
    <property type="project" value="UniProtKB-SubCell"/>
</dbReference>
<evidence type="ECO:0000313" key="14">
    <source>
        <dbReference type="Ensembl" id="ENSSORP00005000394.1"/>
    </source>
</evidence>
<dbReference type="InterPro" id="IPR036179">
    <property type="entry name" value="Ig-like_dom_sf"/>
</dbReference>
<dbReference type="FunFam" id="2.60.40.10:FF:001072">
    <property type="entry name" value="Immunoglobulin heavy variable V1-24"/>
    <property type="match status" value="1"/>
</dbReference>
<keyword evidence="11" id="KW-1280">Immunoglobulin</keyword>
<evidence type="ECO:0000259" key="13">
    <source>
        <dbReference type="PROSITE" id="PS50835"/>
    </source>
</evidence>
<evidence type="ECO:0000256" key="7">
    <source>
        <dbReference type="ARBA" id="ARBA00023130"/>
    </source>
</evidence>
<dbReference type="InterPro" id="IPR013106">
    <property type="entry name" value="Ig_V-set"/>
</dbReference>
<evidence type="ECO:0000256" key="1">
    <source>
        <dbReference type="ARBA" id="ARBA00004236"/>
    </source>
</evidence>
<keyword evidence="9" id="KW-1015">Disulfide bond</keyword>
<protein>
    <recommendedName>
        <fullName evidence="13">Ig-like domain-containing protein</fullName>
    </recommendedName>
</protein>
<dbReference type="PANTHER" id="PTHR23266">
    <property type="entry name" value="IMMUNOGLOBULIN HEAVY CHAIN"/>
    <property type="match status" value="1"/>
</dbReference>
<dbReference type="InterPro" id="IPR013783">
    <property type="entry name" value="Ig-like_fold"/>
</dbReference>
<dbReference type="Gene3D" id="2.60.40.10">
    <property type="entry name" value="Immunoglobulins"/>
    <property type="match status" value="1"/>
</dbReference>
<dbReference type="SMART" id="SM00406">
    <property type="entry name" value="IGv"/>
    <property type="match status" value="1"/>
</dbReference>
<dbReference type="GO" id="GO:0019814">
    <property type="term" value="C:immunoglobulin complex"/>
    <property type="evidence" value="ECO:0007669"/>
    <property type="project" value="UniProtKB-KW"/>
</dbReference>